<dbReference type="Gene3D" id="1.20.1600.10">
    <property type="entry name" value="Outer membrane efflux proteins (OEP)"/>
    <property type="match status" value="1"/>
</dbReference>
<keyword evidence="2" id="KW-1134">Transmembrane beta strand</keyword>
<keyword evidence="2" id="KW-0472">Membrane</keyword>
<sequence>MRWNNLRAHTMMKRVNPCAIATLLTCCILPVISGCGIPKLCCVDPNPYIPNEFNGKTTTDNVANIGVYEFFNDQALAQLIAEGLATNQELKIRNQEIQVARNEILARRGAYLPFVSVGAKGGFDRTSKWTPLGAAEDQLFTPKGGEFPDPLPNVGLTANLFWRIDIWRELRNARDAAMQRYAEAVEVRDYFVTRLVAEIAENYYELTALDQRVAYLNQTIEIQKQSLEVAKAQKAAARGTELAVQRFIAEVRKNESQLLIVQQSIIESENKINFLCGRYPQPVQRSSWDFITLDSTMLGVGVPVQLLQNRRDIRAAERELSAAGLDVLVARAQFFPRFDISASVGYEAFNPRYLFDPGAFIASTAGELVAPLINKAAIRAEYQSANARQLQAVYDYQRTVLNAYTEVVNRMSKVENYRKSVAIKQEQVAALEESVQVATNLFQNARSEYVDVLFSQRDLLEARVDLIETKQQQLSAIVNAYQALGGGYLLTSEGTTYKDIRCLTTPYLPGEMIDVPVPEGEPEELSPMEDSLPPLPSEAALSATTLDSIEP</sequence>
<name>A0A2S8F0I8_9BACT</name>
<organism evidence="5 6">
    <name type="scientific">Blastopirellula marina</name>
    <dbReference type="NCBI Taxonomy" id="124"/>
    <lineage>
        <taxon>Bacteria</taxon>
        <taxon>Pseudomonadati</taxon>
        <taxon>Planctomycetota</taxon>
        <taxon>Planctomycetia</taxon>
        <taxon>Pirellulales</taxon>
        <taxon>Pirellulaceae</taxon>
        <taxon>Blastopirellula</taxon>
    </lineage>
</organism>
<dbReference type="PROSITE" id="PS51257">
    <property type="entry name" value="PROKAR_LIPOPROTEIN"/>
    <property type="match status" value="1"/>
</dbReference>
<reference evidence="5 6" key="1">
    <citation type="submission" date="2018-02" db="EMBL/GenBank/DDBJ databases">
        <title>Comparative genomes isolates from brazilian mangrove.</title>
        <authorList>
            <person name="Araujo J.E."/>
            <person name="Taketani R.G."/>
            <person name="Silva M.C.P."/>
            <person name="Loureco M.V."/>
            <person name="Andreote F.D."/>
        </authorList>
    </citation>
    <scope>NUCLEOTIDE SEQUENCE [LARGE SCALE GENOMIC DNA]</scope>
    <source>
        <strain evidence="5 6">HEX-2 MGV</strain>
    </source>
</reference>
<dbReference type="Pfam" id="PF02321">
    <property type="entry name" value="OEP"/>
    <property type="match status" value="2"/>
</dbReference>
<dbReference type="EMBL" id="PUIA01000074">
    <property type="protein sequence ID" value="PQO25657.1"/>
    <property type="molecule type" value="Genomic_DNA"/>
</dbReference>
<keyword evidence="2" id="KW-0449">Lipoprotein</keyword>
<dbReference type="Gene3D" id="2.20.200.10">
    <property type="entry name" value="Outer membrane efflux proteins (OEP)"/>
    <property type="match status" value="1"/>
</dbReference>
<dbReference type="GO" id="GO:0005886">
    <property type="term" value="C:plasma membrane"/>
    <property type="evidence" value="ECO:0007669"/>
    <property type="project" value="UniProtKB-SubCell"/>
</dbReference>
<evidence type="ECO:0000313" key="5">
    <source>
        <dbReference type="EMBL" id="PQO25657.1"/>
    </source>
</evidence>
<feature type="compositionally biased region" description="Polar residues" evidence="4">
    <location>
        <begin position="542"/>
        <end position="551"/>
    </location>
</feature>
<dbReference type="PANTHER" id="PTHR30203">
    <property type="entry name" value="OUTER MEMBRANE CATION EFFLUX PROTEIN"/>
    <property type="match status" value="1"/>
</dbReference>
<evidence type="ECO:0000256" key="3">
    <source>
        <dbReference type="SAM" id="Coils"/>
    </source>
</evidence>
<evidence type="ECO:0000256" key="4">
    <source>
        <dbReference type="SAM" id="MobiDB-lite"/>
    </source>
</evidence>
<keyword evidence="2" id="KW-0564">Palmitate</keyword>
<feature type="coiled-coil region" evidence="3">
    <location>
        <begin position="414"/>
        <end position="448"/>
    </location>
</feature>
<keyword evidence="3" id="KW-0175">Coiled coil</keyword>
<protein>
    <recommendedName>
        <fullName evidence="7">RND transporter</fullName>
    </recommendedName>
</protein>
<dbReference type="PANTHER" id="PTHR30203:SF30">
    <property type="entry name" value="OUTER MEMBRANE PROTEIN-RELATED"/>
    <property type="match status" value="1"/>
</dbReference>
<keyword evidence="2" id="KW-0812">Transmembrane</keyword>
<comment type="caution">
    <text evidence="5">The sequence shown here is derived from an EMBL/GenBank/DDBJ whole genome shotgun (WGS) entry which is preliminary data.</text>
</comment>
<gene>
    <name evidence="5" type="ORF">C5Y96_22820</name>
</gene>
<evidence type="ECO:0008006" key="7">
    <source>
        <dbReference type="Google" id="ProtNLM"/>
    </source>
</evidence>
<dbReference type="InterPro" id="IPR003423">
    <property type="entry name" value="OMP_efflux"/>
</dbReference>
<dbReference type="GO" id="GO:0015562">
    <property type="term" value="F:efflux transmembrane transporter activity"/>
    <property type="evidence" value="ECO:0007669"/>
    <property type="project" value="InterPro"/>
</dbReference>
<dbReference type="SUPFAM" id="SSF56954">
    <property type="entry name" value="Outer membrane efflux proteins (OEP)"/>
    <property type="match status" value="1"/>
</dbReference>
<proteinExistence type="inferred from homology"/>
<comment type="subcellular location">
    <subcellularLocation>
        <location evidence="2">Cell membrane</location>
        <topology evidence="2">Lipid-anchor</topology>
    </subcellularLocation>
</comment>
<evidence type="ECO:0000256" key="1">
    <source>
        <dbReference type="ARBA" id="ARBA00007613"/>
    </source>
</evidence>
<dbReference type="InterPro" id="IPR010131">
    <property type="entry name" value="MdtP/NodT-like"/>
</dbReference>
<dbReference type="AlphaFoldDB" id="A0A2S8F0I8"/>
<accession>A0A2S8F0I8</accession>
<evidence type="ECO:0000256" key="2">
    <source>
        <dbReference type="RuleBase" id="RU362097"/>
    </source>
</evidence>
<comment type="similarity">
    <text evidence="1 2">Belongs to the outer membrane factor (OMF) (TC 1.B.17) family.</text>
</comment>
<evidence type="ECO:0000313" key="6">
    <source>
        <dbReference type="Proteomes" id="UP000240009"/>
    </source>
</evidence>
<dbReference type="NCBIfam" id="TIGR01845">
    <property type="entry name" value="outer_NodT"/>
    <property type="match status" value="1"/>
</dbReference>
<dbReference type="OrthoDB" id="9783163at2"/>
<dbReference type="Proteomes" id="UP000240009">
    <property type="component" value="Unassembled WGS sequence"/>
</dbReference>
<feature type="region of interest" description="Disordered" evidence="4">
    <location>
        <begin position="516"/>
        <end position="551"/>
    </location>
</feature>